<feature type="transmembrane region" description="Helical" evidence="8">
    <location>
        <begin position="131"/>
        <end position="152"/>
    </location>
</feature>
<evidence type="ECO:0000256" key="5">
    <source>
        <dbReference type="ARBA" id="ARBA00023065"/>
    </source>
</evidence>
<evidence type="ECO:0000256" key="4">
    <source>
        <dbReference type="ARBA" id="ARBA00022989"/>
    </source>
</evidence>
<keyword evidence="5 8" id="KW-0406">Ion transport</keyword>
<comment type="similarity">
    <text evidence="8">Belongs to the MntP (TC 9.B.29) family.</text>
</comment>
<evidence type="ECO:0000313" key="9">
    <source>
        <dbReference type="EMBL" id="HCE18252.1"/>
    </source>
</evidence>
<dbReference type="InterPro" id="IPR003810">
    <property type="entry name" value="Mntp/YtaF"/>
</dbReference>
<feature type="transmembrane region" description="Helical" evidence="8">
    <location>
        <begin position="6"/>
        <end position="24"/>
    </location>
</feature>
<evidence type="ECO:0000256" key="6">
    <source>
        <dbReference type="ARBA" id="ARBA00023136"/>
    </source>
</evidence>
<keyword evidence="6 8" id="KW-0472">Membrane</keyword>
<keyword evidence="4 8" id="KW-1133">Transmembrane helix</keyword>
<feature type="transmembrane region" description="Helical" evidence="8">
    <location>
        <begin position="103"/>
        <end position="125"/>
    </location>
</feature>
<accession>A0A3D1JIB8</accession>
<evidence type="ECO:0000313" key="10">
    <source>
        <dbReference type="Proteomes" id="UP000264141"/>
    </source>
</evidence>
<dbReference type="AlphaFoldDB" id="A0A3D1JIB8"/>
<feature type="transmembrane region" description="Helical" evidence="8">
    <location>
        <begin position="164"/>
        <end position="184"/>
    </location>
</feature>
<keyword evidence="2 8" id="KW-1003">Cell membrane</keyword>
<dbReference type="GO" id="GO:0005384">
    <property type="term" value="F:manganese ion transmembrane transporter activity"/>
    <property type="evidence" value="ECO:0007669"/>
    <property type="project" value="UniProtKB-UniRule"/>
</dbReference>
<gene>
    <name evidence="8" type="primary">mntP</name>
    <name evidence="9" type="ORF">DEQ80_10370</name>
</gene>
<dbReference type="RefSeq" id="WP_062188886.1">
    <property type="nucleotide sequence ID" value="NZ_DF967965.1"/>
</dbReference>
<comment type="function">
    <text evidence="8">Probably functions as a manganese efflux pump.</text>
</comment>
<dbReference type="EMBL" id="DPBP01000041">
    <property type="protein sequence ID" value="HCE18252.1"/>
    <property type="molecule type" value="Genomic_DNA"/>
</dbReference>
<dbReference type="PANTHER" id="PTHR35529:SF1">
    <property type="entry name" value="MANGANESE EFFLUX PUMP MNTP-RELATED"/>
    <property type="match status" value="1"/>
</dbReference>
<dbReference type="Proteomes" id="UP000264141">
    <property type="component" value="Unassembled WGS sequence"/>
</dbReference>
<proteinExistence type="inferred from homology"/>
<comment type="subcellular location">
    <subcellularLocation>
        <location evidence="8">Cell membrane</location>
        <topology evidence="8">Multi-pass membrane protein</topology>
    </subcellularLocation>
</comment>
<evidence type="ECO:0000256" key="7">
    <source>
        <dbReference type="ARBA" id="ARBA00023211"/>
    </source>
</evidence>
<evidence type="ECO:0000256" key="1">
    <source>
        <dbReference type="ARBA" id="ARBA00022448"/>
    </source>
</evidence>
<dbReference type="GO" id="GO:0005886">
    <property type="term" value="C:plasma membrane"/>
    <property type="evidence" value="ECO:0007669"/>
    <property type="project" value="UniProtKB-SubCell"/>
</dbReference>
<protein>
    <recommendedName>
        <fullName evidence="8">Putative manganese efflux pump MntP</fullName>
    </recommendedName>
</protein>
<dbReference type="InterPro" id="IPR022929">
    <property type="entry name" value="Put_MntP"/>
</dbReference>
<dbReference type="OrthoDB" id="9811590at2"/>
<dbReference type="Pfam" id="PF02659">
    <property type="entry name" value="Mntp"/>
    <property type="match status" value="1"/>
</dbReference>
<feature type="transmembrane region" description="Helical" evidence="8">
    <location>
        <begin position="61"/>
        <end position="82"/>
    </location>
</feature>
<reference evidence="9 10" key="1">
    <citation type="journal article" date="2018" name="Nat. Biotechnol.">
        <title>A standardized bacterial taxonomy based on genome phylogeny substantially revises the tree of life.</title>
        <authorList>
            <person name="Parks D.H."/>
            <person name="Chuvochina M."/>
            <person name="Waite D.W."/>
            <person name="Rinke C."/>
            <person name="Skarshewski A."/>
            <person name="Chaumeil P.A."/>
            <person name="Hugenholtz P."/>
        </authorList>
    </citation>
    <scope>NUCLEOTIDE SEQUENCE [LARGE SCALE GENOMIC DNA]</scope>
    <source>
        <strain evidence="9">UBA8781</strain>
    </source>
</reference>
<evidence type="ECO:0000256" key="3">
    <source>
        <dbReference type="ARBA" id="ARBA00022692"/>
    </source>
</evidence>
<name>A0A3D1JIB8_9CHLR</name>
<organism evidence="9 10">
    <name type="scientific">Anaerolinea thermolimosa</name>
    <dbReference type="NCBI Taxonomy" id="229919"/>
    <lineage>
        <taxon>Bacteria</taxon>
        <taxon>Bacillati</taxon>
        <taxon>Chloroflexota</taxon>
        <taxon>Anaerolineae</taxon>
        <taxon>Anaerolineales</taxon>
        <taxon>Anaerolineaceae</taxon>
        <taxon>Anaerolinea</taxon>
    </lineage>
</organism>
<keyword evidence="3 8" id="KW-0812">Transmembrane</keyword>
<feature type="transmembrane region" description="Helical" evidence="8">
    <location>
        <begin position="36"/>
        <end position="55"/>
    </location>
</feature>
<sequence length="185" mass="19606">MGTFSIFIIAIGLAMDVFAVSLGIGTSRKANSFRPIFRIAFHSGLFQGLMTLLGWLAGSTIASLIASFDHWIALILLSFVGIRMILSGVNQQVEEQSPNPTRGLSLMMICIATSIDAMAVGLSFAMLQVHILSASLLIGVVSLVLSVVGLLTGNTLGVHFGKRMEILGGLLLNGIGIRIVLSHLL</sequence>
<dbReference type="PANTHER" id="PTHR35529">
    <property type="entry name" value="MANGANESE EFFLUX PUMP MNTP-RELATED"/>
    <property type="match status" value="1"/>
</dbReference>
<evidence type="ECO:0000256" key="8">
    <source>
        <dbReference type="HAMAP-Rule" id="MF_01521"/>
    </source>
</evidence>
<comment type="caution">
    <text evidence="9">The sequence shown here is derived from an EMBL/GenBank/DDBJ whole genome shotgun (WGS) entry which is preliminary data.</text>
</comment>
<keyword evidence="1 8" id="KW-0813">Transport</keyword>
<dbReference type="HAMAP" id="MF_01521">
    <property type="entry name" value="MntP_pump"/>
    <property type="match status" value="1"/>
</dbReference>
<evidence type="ECO:0000256" key="2">
    <source>
        <dbReference type="ARBA" id="ARBA00022475"/>
    </source>
</evidence>
<dbReference type="STRING" id="229919.GCA_001050195_00216"/>
<keyword evidence="7 8" id="KW-0464">Manganese</keyword>